<protein>
    <submittedName>
        <fullName evidence="2">Uncharacterized protein</fullName>
    </submittedName>
</protein>
<keyword evidence="1" id="KW-0472">Membrane</keyword>
<dbReference type="AlphaFoldDB" id="A0A9D1HZW3"/>
<evidence type="ECO:0000313" key="3">
    <source>
        <dbReference type="Proteomes" id="UP000824090"/>
    </source>
</evidence>
<reference evidence="2" key="2">
    <citation type="journal article" date="2021" name="PeerJ">
        <title>Extensive microbial diversity within the chicken gut microbiome revealed by metagenomics and culture.</title>
        <authorList>
            <person name="Gilroy R."/>
            <person name="Ravi A."/>
            <person name="Getino M."/>
            <person name="Pursley I."/>
            <person name="Horton D.L."/>
            <person name="Alikhan N.F."/>
            <person name="Baker D."/>
            <person name="Gharbi K."/>
            <person name="Hall N."/>
            <person name="Watson M."/>
            <person name="Adriaenssens E.M."/>
            <person name="Foster-Nyarko E."/>
            <person name="Jarju S."/>
            <person name="Secka A."/>
            <person name="Antonio M."/>
            <person name="Oren A."/>
            <person name="Chaudhuri R.R."/>
            <person name="La Ragione R."/>
            <person name="Hildebrand F."/>
            <person name="Pallen M.J."/>
        </authorList>
    </citation>
    <scope>NUCLEOTIDE SEQUENCE</scope>
    <source>
        <strain evidence="2">ChiHcec3-6078</strain>
    </source>
</reference>
<name>A0A9D1HZW3_9FIRM</name>
<evidence type="ECO:0000256" key="1">
    <source>
        <dbReference type="SAM" id="Phobius"/>
    </source>
</evidence>
<feature type="transmembrane region" description="Helical" evidence="1">
    <location>
        <begin position="37"/>
        <end position="55"/>
    </location>
</feature>
<dbReference type="Proteomes" id="UP000824090">
    <property type="component" value="Unassembled WGS sequence"/>
</dbReference>
<gene>
    <name evidence="2" type="ORF">IAC50_03785</name>
</gene>
<evidence type="ECO:0000313" key="2">
    <source>
        <dbReference type="EMBL" id="HIU25594.1"/>
    </source>
</evidence>
<reference evidence="2" key="1">
    <citation type="submission" date="2020-10" db="EMBL/GenBank/DDBJ databases">
        <authorList>
            <person name="Gilroy R."/>
        </authorList>
    </citation>
    <scope>NUCLEOTIDE SEQUENCE</scope>
    <source>
        <strain evidence="2">ChiHcec3-6078</strain>
    </source>
</reference>
<sequence length="166" mass="18935">MSRNKTVLLILLIVILYFITPNDGVFATVKINFLHLLPYIMVAVIVYLVITISVLKRAWKKLDAQISDENVINFAKIMNISFDVKRMLGTNNLIDLYRKVNFSKNASLHAKELLYAAMRRKRLDVPPPGKGTDIDAVLDKPKRSAEEIKAARIEATIQAKKRKKKK</sequence>
<accession>A0A9D1HZW3</accession>
<keyword evidence="1" id="KW-0812">Transmembrane</keyword>
<keyword evidence="1" id="KW-1133">Transmembrane helix</keyword>
<proteinExistence type="predicted"/>
<dbReference type="EMBL" id="DVMP01000073">
    <property type="protein sequence ID" value="HIU25594.1"/>
    <property type="molecule type" value="Genomic_DNA"/>
</dbReference>
<organism evidence="2 3">
    <name type="scientific">Candidatus Allocopromorpha excrementigallinarum</name>
    <dbReference type="NCBI Taxonomy" id="2840742"/>
    <lineage>
        <taxon>Bacteria</taxon>
        <taxon>Bacillati</taxon>
        <taxon>Bacillota</taxon>
        <taxon>Clostridia</taxon>
        <taxon>Eubacteriales</taxon>
        <taxon>Eubacteriaceae</taxon>
        <taxon>Eubacteriaceae incertae sedis</taxon>
        <taxon>Candidatus Allocopromorpha</taxon>
    </lineage>
</organism>
<comment type="caution">
    <text evidence="2">The sequence shown here is derived from an EMBL/GenBank/DDBJ whole genome shotgun (WGS) entry which is preliminary data.</text>
</comment>